<evidence type="ECO:0000313" key="1">
    <source>
        <dbReference type="EMBL" id="GAG42331.1"/>
    </source>
</evidence>
<dbReference type="EMBL" id="BARS01056306">
    <property type="protein sequence ID" value="GAG42331.1"/>
    <property type="molecule type" value="Genomic_DNA"/>
</dbReference>
<accession>X0Z0Y8</accession>
<gene>
    <name evidence="1" type="ORF">S01H1_82959</name>
</gene>
<reference evidence="1" key="1">
    <citation type="journal article" date="2014" name="Front. Microbiol.">
        <title>High frequency of phylogenetically diverse reductive dehalogenase-homologous genes in deep subseafloor sedimentary metagenomes.</title>
        <authorList>
            <person name="Kawai M."/>
            <person name="Futagami T."/>
            <person name="Toyoda A."/>
            <person name="Takaki Y."/>
            <person name="Nishi S."/>
            <person name="Hori S."/>
            <person name="Arai W."/>
            <person name="Tsubouchi T."/>
            <person name="Morono Y."/>
            <person name="Uchiyama I."/>
            <person name="Ito T."/>
            <person name="Fujiyama A."/>
            <person name="Inagaki F."/>
            <person name="Takami H."/>
        </authorList>
    </citation>
    <scope>NUCLEOTIDE SEQUENCE</scope>
    <source>
        <strain evidence="1">Expedition CK06-06</strain>
    </source>
</reference>
<protein>
    <submittedName>
        <fullName evidence="1">Uncharacterized protein</fullName>
    </submittedName>
</protein>
<name>X0Z0Y8_9ZZZZ</name>
<dbReference type="AlphaFoldDB" id="X0Z0Y8"/>
<feature type="non-terminal residue" evidence="1">
    <location>
        <position position="1"/>
    </location>
</feature>
<organism evidence="1">
    <name type="scientific">marine sediment metagenome</name>
    <dbReference type="NCBI Taxonomy" id="412755"/>
    <lineage>
        <taxon>unclassified sequences</taxon>
        <taxon>metagenomes</taxon>
        <taxon>ecological metagenomes</taxon>
    </lineage>
</organism>
<sequence length="181" mass="20095">QCKPSDKVLVRPFLGQLFSQSLQFEELLDAYDAGNSCRWCSFRSLTAAIKLFSDVSYELLHIQHALPAYRLLPIERDFVKATEGAFEFTGDVLSRAAKQMVVRAGQLGLTVPSGGLREKSYTEELPPGRLPHDCGTRRTETVSETVTLLATAFLNLAAESKDVRAASRAKPEEYAKGEFQH</sequence>
<comment type="caution">
    <text evidence="1">The sequence shown here is derived from an EMBL/GenBank/DDBJ whole genome shotgun (WGS) entry which is preliminary data.</text>
</comment>
<proteinExistence type="predicted"/>
<feature type="non-terminal residue" evidence="1">
    <location>
        <position position="181"/>
    </location>
</feature>